<name>A0A327W5L4_9BACT</name>
<keyword evidence="2" id="KW-1185">Reference proteome</keyword>
<protein>
    <submittedName>
        <fullName evidence="1">Uncharacterized protein</fullName>
    </submittedName>
</protein>
<proteinExistence type="predicted"/>
<comment type="caution">
    <text evidence="1">The sequence shown here is derived from an EMBL/GenBank/DDBJ whole genome shotgun (WGS) entry which is preliminary data.</text>
</comment>
<accession>A0A327W5L4</accession>
<evidence type="ECO:0000313" key="2">
    <source>
        <dbReference type="Proteomes" id="UP000249819"/>
    </source>
</evidence>
<organism evidence="1 2">
    <name type="scientific">Chitinophaga dinghuensis</name>
    <dbReference type="NCBI Taxonomy" id="1539050"/>
    <lineage>
        <taxon>Bacteria</taxon>
        <taxon>Pseudomonadati</taxon>
        <taxon>Bacteroidota</taxon>
        <taxon>Chitinophagia</taxon>
        <taxon>Chitinophagales</taxon>
        <taxon>Chitinophagaceae</taxon>
        <taxon>Chitinophaga</taxon>
    </lineage>
</organism>
<dbReference type="AlphaFoldDB" id="A0A327W5L4"/>
<evidence type="ECO:0000313" key="1">
    <source>
        <dbReference type="EMBL" id="RAJ83455.1"/>
    </source>
</evidence>
<dbReference type="EMBL" id="QLMA01000003">
    <property type="protein sequence ID" value="RAJ83455.1"/>
    <property type="molecule type" value="Genomic_DNA"/>
</dbReference>
<gene>
    <name evidence="1" type="ORF">CLV59_103423</name>
</gene>
<dbReference type="Proteomes" id="UP000249819">
    <property type="component" value="Unassembled WGS sequence"/>
</dbReference>
<reference evidence="1 2" key="1">
    <citation type="submission" date="2018-06" db="EMBL/GenBank/DDBJ databases">
        <title>Genomic Encyclopedia of Archaeal and Bacterial Type Strains, Phase II (KMG-II): from individual species to whole genera.</title>
        <authorList>
            <person name="Goeker M."/>
        </authorList>
    </citation>
    <scope>NUCLEOTIDE SEQUENCE [LARGE SCALE GENOMIC DNA]</scope>
    <source>
        <strain evidence="1 2">DSM 29821</strain>
    </source>
</reference>
<sequence>MPSVTKEEKESDKKAKIPFNLSVFIDKGKS</sequence>